<proteinExistence type="predicted"/>
<gene>
    <name evidence="1" type="ORF">LNAOJCKE_2755</name>
</gene>
<reference evidence="1" key="2">
    <citation type="submission" date="2021-08" db="EMBL/GenBank/DDBJ databases">
        <authorList>
            <person name="Tani A."/>
            <person name="Ola A."/>
            <person name="Ogura Y."/>
            <person name="Katsura K."/>
            <person name="Hayashi T."/>
        </authorList>
    </citation>
    <scope>NUCLEOTIDE SEQUENCE</scope>
    <source>
        <strain evidence="1">NBRC 15686</strain>
    </source>
</reference>
<evidence type="ECO:0000313" key="2">
    <source>
        <dbReference type="Proteomes" id="UP001055039"/>
    </source>
</evidence>
<reference evidence="1" key="1">
    <citation type="journal article" date="2021" name="Front. Microbiol.">
        <title>Comprehensive Comparative Genomics and Phenotyping of Methylobacterium Species.</title>
        <authorList>
            <person name="Alessa O."/>
            <person name="Ogura Y."/>
            <person name="Fujitani Y."/>
            <person name="Takami H."/>
            <person name="Hayashi T."/>
            <person name="Sahin N."/>
            <person name="Tani A."/>
        </authorList>
    </citation>
    <scope>NUCLEOTIDE SEQUENCE</scope>
    <source>
        <strain evidence="1">NBRC 15686</strain>
    </source>
</reference>
<evidence type="ECO:0000313" key="1">
    <source>
        <dbReference type="EMBL" id="GJE65544.1"/>
    </source>
</evidence>
<organism evidence="1 2">
    <name type="scientific">Methylorubrum aminovorans</name>
    <dbReference type="NCBI Taxonomy" id="269069"/>
    <lineage>
        <taxon>Bacteria</taxon>
        <taxon>Pseudomonadati</taxon>
        <taxon>Pseudomonadota</taxon>
        <taxon>Alphaproteobacteria</taxon>
        <taxon>Hyphomicrobiales</taxon>
        <taxon>Methylobacteriaceae</taxon>
        <taxon>Methylorubrum</taxon>
    </lineage>
</organism>
<sequence>MGWERAGATVERVAAEAAIPARTVAHARSLVAHATGRWPAPDAVQPGYWPTLCLTWPALEIEIHDDRFELYRFGPNATQIREWHCGPDAPAADTLDALLDAAFGETA</sequence>
<accession>A0ABQ4UE77</accession>
<protein>
    <submittedName>
        <fullName evidence="1">Uncharacterized protein</fullName>
    </submittedName>
</protein>
<dbReference type="Proteomes" id="UP001055039">
    <property type="component" value="Unassembled WGS sequence"/>
</dbReference>
<name>A0ABQ4UE77_9HYPH</name>
<dbReference type="EMBL" id="BPRC01000009">
    <property type="protein sequence ID" value="GJE65544.1"/>
    <property type="molecule type" value="Genomic_DNA"/>
</dbReference>
<keyword evidence="2" id="KW-1185">Reference proteome</keyword>
<comment type="caution">
    <text evidence="1">The sequence shown here is derived from an EMBL/GenBank/DDBJ whole genome shotgun (WGS) entry which is preliminary data.</text>
</comment>